<keyword evidence="2" id="KW-1185">Reference proteome</keyword>
<evidence type="ECO:0000313" key="2">
    <source>
        <dbReference type="Proteomes" id="UP000622687"/>
    </source>
</evidence>
<organism evidence="1 2">
    <name type="scientific">Clostridium aciditolerans</name>
    <dbReference type="NCBI Taxonomy" id="339861"/>
    <lineage>
        <taxon>Bacteria</taxon>
        <taxon>Bacillati</taxon>
        <taxon>Bacillota</taxon>
        <taxon>Clostridia</taxon>
        <taxon>Eubacteriales</taxon>
        <taxon>Clostridiaceae</taxon>
        <taxon>Clostridium</taxon>
    </lineage>
</organism>
<dbReference type="RefSeq" id="WP_211141990.1">
    <property type="nucleotide sequence ID" value="NZ_JAEEGB010000006.1"/>
</dbReference>
<sequence>MNLKEILESINDVNLRIENEYNKWNETDDLHLIEECIWSIKSLEIRLNNLYIKAKTLSFSNEELM</sequence>
<name>A0A934HY31_9CLOT</name>
<comment type="caution">
    <text evidence="1">The sequence shown here is derived from an EMBL/GenBank/DDBJ whole genome shotgun (WGS) entry which is preliminary data.</text>
</comment>
<accession>A0A934HY31</accession>
<evidence type="ECO:0000313" key="1">
    <source>
        <dbReference type="EMBL" id="MBI6872500.1"/>
    </source>
</evidence>
<proteinExistence type="predicted"/>
<dbReference type="AlphaFoldDB" id="A0A934HY31"/>
<dbReference type="Proteomes" id="UP000622687">
    <property type="component" value="Unassembled WGS sequence"/>
</dbReference>
<gene>
    <name evidence="1" type="ORF">I6U51_07220</name>
</gene>
<dbReference type="EMBL" id="JAEEGB010000006">
    <property type="protein sequence ID" value="MBI6872500.1"/>
    <property type="molecule type" value="Genomic_DNA"/>
</dbReference>
<protein>
    <submittedName>
        <fullName evidence="1">Uncharacterized protein</fullName>
    </submittedName>
</protein>
<reference evidence="1" key="1">
    <citation type="submission" date="2020-12" db="EMBL/GenBank/DDBJ databases">
        <title>Clostridium thailandense sp. nov., a novel acetogenic bacterium isolated from peat land soil in Thailand.</title>
        <authorList>
            <person name="Chaikitkaew S."/>
            <person name="Birkeland N.K."/>
        </authorList>
    </citation>
    <scope>NUCLEOTIDE SEQUENCE</scope>
    <source>
        <strain evidence="1">DSM 17425</strain>
    </source>
</reference>